<dbReference type="CDD" id="cd04883">
    <property type="entry name" value="ACT_AcuB"/>
    <property type="match status" value="1"/>
</dbReference>
<feature type="domain" description="ACT" evidence="4">
    <location>
        <begin position="134"/>
        <end position="207"/>
    </location>
</feature>
<organism evidence="5 6">
    <name type="scientific">Pseudalkalibacillus berkeleyi</name>
    <dbReference type="NCBI Taxonomy" id="1069813"/>
    <lineage>
        <taxon>Bacteria</taxon>
        <taxon>Bacillati</taxon>
        <taxon>Bacillota</taxon>
        <taxon>Bacilli</taxon>
        <taxon>Bacillales</taxon>
        <taxon>Fictibacillaceae</taxon>
        <taxon>Pseudalkalibacillus</taxon>
    </lineage>
</organism>
<dbReference type="Pfam" id="PF00571">
    <property type="entry name" value="CBS"/>
    <property type="match status" value="2"/>
</dbReference>
<keyword evidence="6" id="KW-1185">Reference proteome</keyword>
<dbReference type="EMBL" id="JAKIJS010000001">
    <property type="protein sequence ID" value="MCF6138261.1"/>
    <property type="molecule type" value="Genomic_DNA"/>
</dbReference>
<dbReference type="PANTHER" id="PTHR43080">
    <property type="entry name" value="CBS DOMAIN-CONTAINING PROTEIN CBSX3, MITOCHONDRIAL"/>
    <property type="match status" value="1"/>
</dbReference>
<dbReference type="InterPro" id="IPR000644">
    <property type="entry name" value="CBS_dom"/>
</dbReference>
<dbReference type="SUPFAM" id="SSF54631">
    <property type="entry name" value="CBS-domain pair"/>
    <property type="match status" value="1"/>
</dbReference>
<protein>
    <submittedName>
        <fullName evidence="5">Acetoin utilization AcuB family protein</fullName>
    </submittedName>
</protein>
<sequence length="209" mass="23727">MKVEAVMNKEVITIQQDTTIQDAKNLMTRNKVRHLPVVNHLNQLIGIVSDRDLILDRLKDKEDPSHAQVHLVMTKQVITAHPLDFIEELLTVFYEERIGCIPVVHQREVIGIITERDMLYTLIQLTGAHQPSSQFEVHVENVTGKLADVTAVIQHHNVNITSVLVYPGETDETKVLVLRVQTMNPQTIIDHLKSEGYNVLWPVTPGEQV</sequence>
<dbReference type="InterPro" id="IPR046342">
    <property type="entry name" value="CBS_dom_sf"/>
</dbReference>
<dbReference type="InterPro" id="IPR051257">
    <property type="entry name" value="Diverse_CBS-Domain"/>
</dbReference>
<dbReference type="PROSITE" id="PS51371">
    <property type="entry name" value="CBS"/>
    <property type="match status" value="2"/>
</dbReference>
<dbReference type="PROSITE" id="PS51671">
    <property type="entry name" value="ACT"/>
    <property type="match status" value="1"/>
</dbReference>
<gene>
    <name evidence="5" type="ORF">L2716_11040</name>
</gene>
<proteinExistence type="predicted"/>
<dbReference type="RefSeq" id="WP_236334541.1">
    <property type="nucleotide sequence ID" value="NZ_JAKIJS010000001.1"/>
</dbReference>
<comment type="caution">
    <text evidence="5">The sequence shown here is derived from an EMBL/GenBank/DDBJ whole genome shotgun (WGS) entry which is preliminary data.</text>
</comment>
<name>A0ABS9H2V4_9BACL</name>
<dbReference type="Proteomes" id="UP001649381">
    <property type="component" value="Unassembled WGS sequence"/>
</dbReference>
<evidence type="ECO:0000256" key="2">
    <source>
        <dbReference type="PROSITE-ProRule" id="PRU00703"/>
    </source>
</evidence>
<dbReference type="Pfam" id="PF01842">
    <property type="entry name" value="ACT"/>
    <property type="match status" value="1"/>
</dbReference>
<accession>A0ABS9H2V4</accession>
<evidence type="ECO:0000256" key="1">
    <source>
        <dbReference type="ARBA" id="ARBA00023122"/>
    </source>
</evidence>
<keyword evidence="1 2" id="KW-0129">CBS domain</keyword>
<reference evidence="5 6" key="1">
    <citation type="submission" date="2022-01" db="EMBL/GenBank/DDBJ databases">
        <title>Alkalihalobacillus sp. EGI L200015, a novel bacterium isolated from a salt lake sediment.</title>
        <authorList>
            <person name="Gao L."/>
            <person name="Fang B.-Z."/>
            <person name="Li W.-J."/>
        </authorList>
    </citation>
    <scope>NUCLEOTIDE SEQUENCE [LARGE SCALE GENOMIC DNA]</scope>
    <source>
        <strain evidence="5 6">KCTC 12718</strain>
    </source>
</reference>
<evidence type="ECO:0000313" key="6">
    <source>
        <dbReference type="Proteomes" id="UP001649381"/>
    </source>
</evidence>
<evidence type="ECO:0000259" key="4">
    <source>
        <dbReference type="PROSITE" id="PS51671"/>
    </source>
</evidence>
<dbReference type="PANTHER" id="PTHR43080:SF2">
    <property type="entry name" value="CBS DOMAIN-CONTAINING PROTEIN"/>
    <property type="match status" value="1"/>
</dbReference>
<dbReference type="InterPro" id="IPR045865">
    <property type="entry name" value="ACT-like_dom_sf"/>
</dbReference>
<evidence type="ECO:0000313" key="5">
    <source>
        <dbReference type="EMBL" id="MCF6138261.1"/>
    </source>
</evidence>
<dbReference type="InterPro" id="IPR002912">
    <property type="entry name" value="ACT_dom"/>
</dbReference>
<dbReference type="SUPFAM" id="SSF55021">
    <property type="entry name" value="ACT-like"/>
    <property type="match status" value="1"/>
</dbReference>
<evidence type="ECO:0000259" key="3">
    <source>
        <dbReference type="PROSITE" id="PS51371"/>
    </source>
</evidence>
<dbReference type="SMART" id="SM00116">
    <property type="entry name" value="CBS"/>
    <property type="match status" value="2"/>
</dbReference>
<feature type="domain" description="CBS" evidence="3">
    <location>
        <begin position="73"/>
        <end position="132"/>
    </location>
</feature>
<dbReference type="Gene3D" id="3.30.2130.10">
    <property type="entry name" value="VC0802-like"/>
    <property type="match status" value="1"/>
</dbReference>
<dbReference type="CDD" id="cd04584">
    <property type="entry name" value="CBS_pair_AcuB_like"/>
    <property type="match status" value="1"/>
</dbReference>
<dbReference type="Gene3D" id="3.10.580.10">
    <property type="entry name" value="CBS-domain"/>
    <property type="match status" value="1"/>
</dbReference>
<feature type="domain" description="CBS" evidence="3">
    <location>
        <begin position="7"/>
        <end position="65"/>
    </location>
</feature>